<keyword evidence="2 3" id="KW-0732">Signal</keyword>
<dbReference type="InterPro" id="IPR017797">
    <property type="entry name" value="Phosphnate-bd"/>
</dbReference>
<evidence type="ECO:0000256" key="1">
    <source>
        <dbReference type="ARBA" id="ARBA00007162"/>
    </source>
</evidence>
<dbReference type="CDD" id="cd01071">
    <property type="entry name" value="PBP2_PhnD_like"/>
    <property type="match status" value="1"/>
</dbReference>
<evidence type="ECO:0000256" key="3">
    <source>
        <dbReference type="SAM" id="SignalP"/>
    </source>
</evidence>
<dbReference type="SUPFAM" id="SSF53850">
    <property type="entry name" value="Periplasmic binding protein-like II"/>
    <property type="match status" value="1"/>
</dbReference>
<keyword evidence="5" id="KW-1185">Reference proteome</keyword>
<evidence type="ECO:0000256" key="2">
    <source>
        <dbReference type="ARBA" id="ARBA00022729"/>
    </source>
</evidence>
<dbReference type="GO" id="GO:0015716">
    <property type="term" value="P:organic phosphonate transport"/>
    <property type="evidence" value="ECO:0007669"/>
    <property type="project" value="InterPro"/>
</dbReference>
<comment type="similarity">
    <text evidence="1">Belongs to the phosphate/phosphite/phosphonate binding protein family.</text>
</comment>
<feature type="signal peptide" evidence="3">
    <location>
        <begin position="1"/>
        <end position="24"/>
    </location>
</feature>
<dbReference type="PROSITE" id="PS51318">
    <property type="entry name" value="TAT"/>
    <property type="match status" value="1"/>
</dbReference>
<feature type="chain" id="PRO_5011795043" evidence="3">
    <location>
        <begin position="25"/>
        <end position="313"/>
    </location>
</feature>
<protein>
    <submittedName>
        <fullName evidence="4">Phosphonate transport system substrate-binding protein</fullName>
    </submittedName>
</protein>
<organism evidence="4 5">
    <name type="scientific">Rhodopseudomonas pseudopalustris</name>
    <dbReference type="NCBI Taxonomy" id="1513892"/>
    <lineage>
        <taxon>Bacteria</taxon>
        <taxon>Pseudomonadati</taxon>
        <taxon>Pseudomonadota</taxon>
        <taxon>Alphaproteobacteria</taxon>
        <taxon>Hyphomicrobiales</taxon>
        <taxon>Nitrobacteraceae</taxon>
        <taxon>Rhodopseudomonas</taxon>
    </lineage>
</organism>
<dbReference type="RefSeq" id="WP_092686010.1">
    <property type="nucleotide sequence ID" value="NZ_FODT01000013.1"/>
</dbReference>
<evidence type="ECO:0000313" key="4">
    <source>
        <dbReference type="EMBL" id="SEP29172.1"/>
    </source>
</evidence>
<dbReference type="GO" id="GO:0055085">
    <property type="term" value="P:transmembrane transport"/>
    <property type="evidence" value="ECO:0007669"/>
    <property type="project" value="InterPro"/>
</dbReference>
<dbReference type="PANTHER" id="PTHR35841">
    <property type="entry name" value="PHOSPHONATES-BINDING PERIPLASMIC PROTEIN"/>
    <property type="match status" value="1"/>
</dbReference>
<dbReference type="EMBL" id="FODT01000013">
    <property type="protein sequence ID" value="SEP29172.1"/>
    <property type="molecule type" value="Genomic_DNA"/>
</dbReference>
<dbReference type="OrthoDB" id="9802896at2"/>
<gene>
    <name evidence="4" type="ORF">SAMN05444123_11337</name>
</gene>
<dbReference type="InterPro" id="IPR006311">
    <property type="entry name" value="TAT_signal"/>
</dbReference>
<name>A0A1H8WNH5_9BRAD</name>
<accession>A0A1H8WNH5</accession>
<dbReference type="GO" id="GO:0043190">
    <property type="term" value="C:ATP-binding cassette (ABC) transporter complex"/>
    <property type="evidence" value="ECO:0007669"/>
    <property type="project" value="InterPro"/>
</dbReference>
<dbReference type="Pfam" id="PF12974">
    <property type="entry name" value="Phosphonate-bd"/>
    <property type="match status" value="1"/>
</dbReference>
<dbReference type="NCBIfam" id="TIGR03431">
    <property type="entry name" value="PhnD"/>
    <property type="match status" value="1"/>
</dbReference>
<reference evidence="5" key="1">
    <citation type="submission" date="2016-10" db="EMBL/GenBank/DDBJ databases">
        <authorList>
            <person name="Varghese N."/>
            <person name="Submissions S."/>
        </authorList>
    </citation>
    <scope>NUCLEOTIDE SEQUENCE [LARGE SCALE GENOMIC DNA]</scope>
    <source>
        <strain evidence="5">DSM 123</strain>
    </source>
</reference>
<dbReference type="NCBIfam" id="TIGR01098">
    <property type="entry name" value="3A0109s03R"/>
    <property type="match status" value="1"/>
</dbReference>
<proteinExistence type="inferred from homology"/>
<dbReference type="Proteomes" id="UP000199615">
    <property type="component" value="Unassembled WGS sequence"/>
</dbReference>
<sequence length="313" mass="33749">MTINRRSVLLTAAALAFTASAATAQDYKSKYPELTFAVVPAENASGVTERWSPFVAYLSKELGVKVNLRIANDYAAVIEGQRAGNIQLASYGSASFARARLTGVKTEAFANDINKDGSTGYYSVFFVKASSPYKSIDEMKGKNLGLVDPNSTSGNNVPRFELDKMGISDAEGYFGKVVFTGSHENAILALAQGTVDIAANQWTNDNDSTLAQMLNKGMLKNADGSAMKKEDFRIVHKSAPVINGPYAYNADLPEDLKTAIAKAFLDAPTKGKAAFDRLSDGQKQGFHAATTKDWDGTIELIRFVDALRKKKAS</sequence>
<dbReference type="InterPro" id="IPR005770">
    <property type="entry name" value="PhnD"/>
</dbReference>
<dbReference type="AlphaFoldDB" id="A0A1H8WNH5"/>
<dbReference type="PANTHER" id="PTHR35841:SF1">
    <property type="entry name" value="PHOSPHONATES-BINDING PERIPLASMIC PROTEIN"/>
    <property type="match status" value="1"/>
</dbReference>
<evidence type="ECO:0000313" key="5">
    <source>
        <dbReference type="Proteomes" id="UP000199615"/>
    </source>
</evidence>
<dbReference type="Gene3D" id="3.40.190.10">
    <property type="entry name" value="Periplasmic binding protein-like II"/>
    <property type="match status" value="2"/>
</dbReference>